<dbReference type="Gene3D" id="2.30.110.10">
    <property type="entry name" value="Electron Transport, Fmn-binding Protein, Chain A"/>
    <property type="match status" value="1"/>
</dbReference>
<dbReference type="PANTHER" id="PTHR30466">
    <property type="entry name" value="FLAVIN REDUCTASE"/>
    <property type="match status" value="1"/>
</dbReference>
<proteinExistence type="predicted"/>
<protein>
    <submittedName>
        <fullName evidence="3">Flavin reductase</fullName>
    </submittedName>
</protein>
<dbReference type="OrthoDB" id="9792858at2"/>
<evidence type="ECO:0000313" key="3">
    <source>
        <dbReference type="EMBL" id="RFU39320.1"/>
    </source>
</evidence>
<dbReference type="GO" id="GO:0042602">
    <property type="term" value="F:riboflavin reductase (NADPH) activity"/>
    <property type="evidence" value="ECO:0007669"/>
    <property type="project" value="TreeGrafter"/>
</dbReference>
<dbReference type="GO" id="GO:0006208">
    <property type="term" value="P:pyrimidine nucleobase catabolic process"/>
    <property type="evidence" value="ECO:0007669"/>
    <property type="project" value="TreeGrafter"/>
</dbReference>
<evidence type="ECO:0000313" key="4">
    <source>
        <dbReference type="Proteomes" id="UP000261811"/>
    </source>
</evidence>
<evidence type="ECO:0000259" key="2">
    <source>
        <dbReference type="SMART" id="SM00903"/>
    </source>
</evidence>
<comment type="caution">
    <text evidence="3">The sequence shown here is derived from an EMBL/GenBank/DDBJ whole genome shotgun (WGS) entry which is preliminary data.</text>
</comment>
<evidence type="ECO:0000256" key="1">
    <source>
        <dbReference type="ARBA" id="ARBA00023002"/>
    </source>
</evidence>
<organism evidence="3 4">
    <name type="scientific">Actinomadura logoneensis</name>
    <dbReference type="NCBI Taxonomy" id="2293572"/>
    <lineage>
        <taxon>Bacteria</taxon>
        <taxon>Bacillati</taxon>
        <taxon>Actinomycetota</taxon>
        <taxon>Actinomycetes</taxon>
        <taxon>Streptosporangiales</taxon>
        <taxon>Thermomonosporaceae</taxon>
        <taxon>Actinomadura</taxon>
    </lineage>
</organism>
<sequence length="164" mass="17612">MFGAFATGVTVLTCGGPKPHGMTANAFSSVSLDPPLVLACVDRAAVMHGSLLDTEYFGISVLAADQEAVARHFADRLRPLGPAQFDSVDWAPGERTGVPLIAGALAAFECRRWRGYDGGDHTIFVGRLLSASRRDAEPPAPRDALVFHDGRFRELRPEPTQVPL</sequence>
<keyword evidence="1" id="KW-0560">Oxidoreductase</keyword>
<reference evidence="3 4" key="1">
    <citation type="submission" date="2018-08" db="EMBL/GenBank/DDBJ databases">
        <title>Actinomadura jelena sp. nov., a novel Actinomycete isolated from soil in Chad.</title>
        <authorList>
            <person name="Shi L."/>
        </authorList>
    </citation>
    <scope>NUCLEOTIDE SEQUENCE [LARGE SCALE GENOMIC DNA]</scope>
    <source>
        <strain evidence="3 4">NEAU-G17</strain>
    </source>
</reference>
<dbReference type="InterPro" id="IPR002563">
    <property type="entry name" value="Flavin_Rdtase-like_dom"/>
</dbReference>
<dbReference type="Pfam" id="PF01613">
    <property type="entry name" value="Flavin_Reduct"/>
    <property type="match status" value="1"/>
</dbReference>
<keyword evidence="4" id="KW-1185">Reference proteome</keyword>
<gene>
    <name evidence="3" type="ORF">DZF91_23035</name>
</gene>
<name>A0A372JH97_9ACTN</name>
<dbReference type="GO" id="GO:0010181">
    <property type="term" value="F:FMN binding"/>
    <property type="evidence" value="ECO:0007669"/>
    <property type="project" value="InterPro"/>
</dbReference>
<dbReference type="SMART" id="SM00903">
    <property type="entry name" value="Flavin_Reduct"/>
    <property type="match status" value="1"/>
</dbReference>
<dbReference type="PANTHER" id="PTHR30466:SF1">
    <property type="entry name" value="FMN REDUCTASE (NADH) RUTF"/>
    <property type="match status" value="1"/>
</dbReference>
<dbReference type="AlphaFoldDB" id="A0A372JH97"/>
<dbReference type="EMBL" id="QURH01000416">
    <property type="protein sequence ID" value="RFU39320.1"/>
    <property type="molecule type" value="Genomic_DNA"/>
</dbReference>
<dbReference type="SUPFAM" id="SSF50475">
    <property type="entry name" value="FMN-binding split barrel"/>
    <property type="match status" value="1"/>
</dbReference>
<accession>A0A372JH97</accession>
<dbReference type="Proteomes" id="UP000261811">
    <property type="component" value="Unassembled WGS sequence"/>
</dbReference>
<feature type="domain" description="Flavin reductase like" evidence="2">
    <location>
        <begin position="2"/>
        <end position="154"/>
    </location>
</feature>
<dbReference type="InterPro" id="IPR012349">
    <property type="entry name" value="Split_barrel_FMN-bd"/>
</dbReference>
<dbReference type="InterPro" id="IPR050268">
    <property type="entry name" value="NADH-dep_flavin_reductase"/>
</dbReference>